<sequence>MRTHETAELSKTPLVRADDKEKVGLQKKSDATVHLCRLPVSPTAARYDDKFHKSSVPTSKVQQFDGKGNPKQQIGHFVETCENARSRGDQLVKQFVRSFKGNSFEWRVVSMMELMNTKQRKEEPVIDYLNRWRALNLNCKDKLTELSVVEMCTQASFVFLKKLRRCFFKFKFKGSKLYHSKMIIIFIFSHVLQSKGSSSLSSHMRCNREDNHLHLLTSVTAKKIMFIFSHMLQSRELSSSSSHMFYSREDHHLHLLTCVAVERFFIFIFSLVLQLRGSSSSSFYMCCSQEDRHLHLQCVVSERIIIFIFDPNC</sequence>
<protein>
    <submittedName>
        <fullName evidence="1">Ty3-gypsy retrotransposon protein</fullName>
    </submittedName>
</protein>
<dbReference type="AlphaFoldDB" id="A0A5A7SWZ9"/>
<proteinExistence type="predicted"/>
<accession>A0A5A7SWZ9</accession>
<evidence type="ECO:0000313" key="2">
    <source>
        <dbReference type="Proteomes" id="UP000321393"/>
    </source>
</evidence>
<reference evidence="1 2" key="1">
    <citation type="submission" date="2019-08" db="EMBL/GenBank/DDBJ databases">
        <title>Draft genome sequences of two oriental melons (Cucumis melo L. var makuwa).</title>
        <authorList>
            <person name="Kwon S.-Y."/>
        </authorList>
    </citation>
    <scope>NUCLEOTIDE SEQUENCE [LARGE SCALE GENOMIC DNA]</scope>
    <source>
        <strain evidence="2">cv. SW 3</strain>
        <tissue evidence="1">Leaf</tissue>
    </source>
</reference>
<dbReference type="EMBL" id="SSTE01019905">
    <property type="protein sequence ID" value="KAA0035782.1"/>
    <property type="molecule type" value="Genomic_DNA"/>
</dbReference>
<dbReference type="PANTHER" id="PTHR33437:SF2">
    <property type="entry name" value="OS06G0361200 PROTEIN"/>
    <property type="match status" value="1"/>
</dbReference>
<dbReference type="OrthoDB" id="1670002at2759"/>
<dbReference type="PANTHER" id="PTHR33437">
    <property type="entry name" value="OS06G0361200 PROTEIN"/>
    <property type="match status" value="1"/>
</dbReference>
<organism evidence="1 2">
    <name type="scientific">Cucumis melo var. makuwa</name>
    <name type="common">Oriental melon</name>
    <dbReference type="NCBI Taxonomy" id="1194695"/>
    <lineage>
        <taxon>Eukaryota</taxon>
        <taxon>Viridiplantae</taxon>
        <taxon>Streptophyta</taxon>
        <taxon>Embryophyta</taxon>
        <taxon>Tracheophyta</taxon>
        <taxon>Spermatophyta</taxon>
        <taxon>Magnoliopsida</taxon>
        <taxon>eudicotyledons</taxon>
        <taxon>Gunneridae</taxon>
        <taxon>Pentapetalae</taxon>
        <taxon>rosids</taxon>
        <taxon>fabids</taxon>
        <taxon>Cucurbitales</taxon>
        <taxon>Cucurbitaceae</taxon>
        <taxon>Benincaseae</taxon>
        <taxon>Cucumis</taxon>
    </lineage>
</organism>
<gene>
    <name evidence="1" type="ORF">E6C27_scaffold403G00670</name>
</gene>
<name>A0A5A7SWZ9_CUCMM</name>
<comment type="caution">
    <text evidence="1">The sequence shown here is derived from an EMBL/GenBank/DDBJ whole genome shotgun (WGS) entry which is preliminary data.</text>
</comment>
<evidence type="ECO:0000313" key="1">
    <source>
        <dbReference type="EMBL" id="KAA0035782.1"/>
    </source>
</evidence>
<dbReference type="Proteomes" id="UP000321393">
    <property type="component" value="Unassembled WGS sequence"/>
</dbReference>